<dbReference type="EMBL" id="SIHI01000001">
    <property type="protein sequence ID" value="TWT58917.1"/>
    <property type="molecule type" value="Genomic_DNA"/>
</dbReference>
<evidence type="ECO:0000313" key="2">
    <source>
        <dbReference type="Proteomes" id="UP000317243"/>
    </source>
</evidence>
<dbReference type="Proteomes" id="UP000317243">
    <property type="component" value="Unassembled WGS sequence"/>
</dbReference>
<dbReference type="AlphaFoldDB" id="A0A5C5X722"/>
<protein>
    <submittedName>
        <fullName evidence="1">Uncharacterized protein</fullName>
    </submittedName>
</protein>
<reference evidence="1 2" key="1">
    <citation type="submission" date="2019-02" db="EMBL/GenBank/DDBJ databases">
        <title>Deep-cultivation of Planctomycetes and their phenomic and genomic characterization uncovers novel biology.</title>
        <authorList>
            <person name="Wiegand S."/>
            <person name="Jogler M."/>
            <person name="Boedeker C."/>
            <person name="Pinto D."/>
            <person name="Vollmers J."/>
            <person name="Rivas-Marin E."/>
            <person name="Kohn T."/>
            <person name="Peeters S.H."/>
            <person name="Heuer A."/>
            <person name="Rast P."/>
            <person name="Oberbeckmann S."/>
            <person name="Bunk B."/>
            <person name="Jeske O."/>
            <person name="Meyerdierks A."/>
            <person name="Storesund J.E."/>
            <person name="Kallscheuer N."/>
            <person name="Luecker S."/>
            <person name="Lage O.M."/>
            <person name="Pohl T."/>
            <person name="Merkel B.J."/>
            <person name="Hornburger P."/>
            <person name="Mueller R.-W."/>
            <person name="Bruemmer F."/>
            <person name="Labrenz M."/>
            <person name="Spormann A.M."/>
            <person name="Op Den Camp H."/>
            <person name="Overmann J."/>
            <person name="Amann R."/>
            <person name="Jetten M.S.M."/>
            <person name="Mascher T."/>
            <person name="Medema M.H."/>
            <person name="Devos D.P."/>
            <person name="Kaster A.-K."/>
            <person name="Ovreas L."/>
            <person name="Rohde M."/>
            <person name="Galperin M.Y."/>
            <person name="Jogler C."/>
        </authorList>
    </citation>
    <scope>NUCLEOTIDE SEQUENCE [LARGE SCALE GENOMIC DNA]</scope>
    <source>
        <strain evidence="1 2">KOR42</strain>
    </source>
</reference>
<gene>
    <name evidence="1" type="ORF">KOR42_23040</name>
</gene>
<accession>A0A5C5X722</accession>
<dbReference type="RefSeq" id="WP_146509639.1">
    <property type="nucleotide sequence ID" value="NZ_SIHI01000001.1"/>
</dbReference>
<dbReference type="OrthoDB" id="287225at2"/>
<proteinExistence type="predicted"/>
<name>A0A5C5X722_9PLAN</name>
<comment type="caution">
    <text evidence="1">The sequence shown here is derived from an EMBL/GenBank/DDBJ whole genome shotgun (WGS) entry which is preliminary data.</text>
</comment>
<organism evidence="1 2">
    <name type="scientific">Thalassoglobus neptunius</name>
    <dbReference type="NCBI Taxonomy" id="1938619"/>
    <lineage>
        <taxon>Bacteria</taxon>
        <taxon>Pseudomonadati</taxon>
        <taxon>Planctomycetota</taxon>
        <taxon>Planctomycetia</taxon>
        <taxon>Planctomycetales</taxon>
        <taxon>Planctomycetaceae</taxon>
        <taxon>Thalassoglobus</taxon>
    </lineage>
</organism>
<evidence type="ECO:0000313" key="1">
    <source>
        <dbReference type="EMBL" id="TWT58917.1"/>
    </source>
</evidence>
<keyword evidence="2" id="KW-1185">Reference proteome</keyword>
<sequence>MKVTTFIPIHRNDGSPVSPEELQEISRKVWERFGGATLEGRVEGHWVDEQDGQHYQDTSLKLTVVSEPERLPELEQLVREIGRQLDQKAMYFEVKYFDGVRFLRTDE</sequence>